<dbReference type="EMBL" id="JAGDFM010000190">
    <property type="protein sequence ID" value="KAG7382986.1"/>
    <property type="molecule type" value="Genomic_DNA"/>
</dbReference>
<dbReference type="Proteomes" id="UP000694044">
    <property type="component" value="Unassembled WGS sequence"/>
</dbReference>
<name>A0A8T1VPX1_9STRA</name>
<dbReference type="InterPro" id="IPR000225">
    <property type="entry name" value="Armadillo"/>
</dbReference>
<comment type="caution">
    <text evidence="2">The sequence shown here is derived from an EMBL/GenBank/DDBJ whole genome shotgun (WGS) entry which is preliminary data.</text>
</comment>
<dbReference type="PANTHER" id="PTHR23315">
    <property type="entry name" value="U BOX DOMAIN-CONTAINING"/>
    <property type="match status" value="1"/>
</dbReference>
<dbReference type="OrthoDB" id="191135at2759"/>
<reference evidence="2" key="1">
    <citation type="submission" date="2021-02" db="EMBL/GenBank/DDBJ databases">
        <authorList>
            <person name="Palmer J.M."/>
        </authorList>
    </citation>
    <scope>NUCLEOTIDE SEQUENCE</scope>
    <source>
        <strain evidence="2">SCRP734</strain>
    </source>
</reference>
<dbReference type="AlphaFoldDB" id="A0A8T1VPX1"/>
<organism evidence="2 3">
    <name type="scientific">Phytophthora pseudosyringae</name>
    <dbReference type="NCBI Taxonomy" id="221518"/>
    <lineage>
        <taxon>Eukaryota</taxon>
        <taxon>Sar</taxon>
        <taxon>Stramenopiles</taxon>
        <taxon>Oomycota</taxon>
        <taxon>Peronosporomycetes</taxon>
        <taxon>Peronosporales</taxon>
        <taxon>Peronosporaceae</taxon>
        <taxon>Phytophthora</taxon>
    </lineage>
</organism>
<accession>A0A8T1VPX1</accession>
<evidence type="ECO:0000313" key="3">
    <source>
        <dbReference type="Proteomes" id="UP000694044"/>
    </source>
</evidence>
<evidence type="ECO:0000256" key="1">
    <source>
        <dbReference type="PROSITE-ProRule" id="PRU00259"/>
    </source>
</evidence>
<proteinExistence type="predicted"/>
<feature type="repeat" description="ARM" evidence="1">
    <location>
        <begin position="33"/>
        <end position="75"/>
    </location>
</feature>
<gene>
    <name evidence="2" type="ORF">PHYPSEUDO_004165</name>
</gene>
<sequence>MEGAGDAVKTNAAAALWDLSIDNNVRAKIARSGGIEVMAALLRDGTSAQKEKAAGVLRNLSIDDMGQMIIARADGIPPLVALVRYGTDTQKEIAMRALWSLSSRPKLQDEIAAEGGVTALVAAMRGGSSVLSGRAAAVLAKLSSNDALRPEILSAGVLPELLVLMRDGDTFAVTGKFPWGVIFDDAVIKYHLRHRRLMNQPNAMSHEAWALVCAMCTFEPSVRMPVEEVERRVQIFAQAEGEEEGFPNIA</sequence>
<dbReference type="SMART" id="SM00185">
    <property type="entry name" value="ARM"/>
    <property type="match status" value="3"/>
</dbReference>
<protein>
    <submittedName>
        <fullName evidence="2">Uncharacterized protein</fullName>
    </submittedName>
</protein>
<dbReference type="PROSITE" id="PS50176">
    <property type="entry name" value="ARM_REPEAT"/>
    <property type="match status" value="1"/>
</dbReference>
<dbReference type="PANTHER" id="PTHR23315:SF7">
    <property type="entry name" value="U-BOX DOMAIN-CONTAINING PROTEIN 4"/>
    <property type="match status" value="1"/>
</dbReference>
<keyword evidence="3" id="KW-1185">Reference proteome</keyword>
<evidence type="ECO:0000313" key="2">
    <source>
        <dbReference type="EMBL" id="KAG7382986.1"/>
    </source>
</evidence>